<evidence type="ECO:0000256" key="1">
    <source>
        <dbReference type="ARBA" id="ARBA00005184"/>
    </source>
</evidence>
<evidence type="ECO:0000313" key="7">
    <source>
        <dbReference type="EMBL" id="EFH57720.1"/>
    </source>
</evidence>
<dbReference type="STRING" id="81972.D7LJ64"/>
<gene>
    <name evidence="7" type="ORF">ARALYDRAFT_669453</name>
</gene>
<feature type="domain" description="Pectinesterase catalytic" evidence="6">
    <location>
        <begin position="219"/>
        <end position="303"/>
    </location>
</feature>
<dbReference type="eggNOG" id="ENOG502QUTX">
    <property type="taxonomic scope" value="Eukaryota"/>
</dbReference>
<feature type="domain" description="Pectinesterase catalytic" evidence="6">
    <location>
        <begin position="32"/>
        <end position="213"/>
    </location>
</feature>
<dbReference type="UniPathway" id="UPA00545">
    <property type="reaction ID" value="UER00823"/>
</dbReference>
<name>D7LJ64_ARALL</name>
<keyword evidence="8" id="KW-1185">Reference proteome</keyword>
<dbReference type="Pfam" id="PF01095">
    <property type="entry name" value="Pectinesterase"/>
    <property type="match status" value="2"/>
</dbReference>
<evidence type="ECO:0000256" key="2">
    <source>
        <dbReference type="ARBA" id="ARBA00008891"/>
    </source>
</evidence>
<dbReference type="Proteomes" id="UP000008694">
    <property type="component" value="Unassembled WGS sequence"/>
</dbReference>
<dbReference type="Gene3D" id="2.160.20.10">
    <property type="entry name" value="Single-stranded right-handed beta-helix, Pectin lyase-like"/>
    <property type="match status" value="2"/>
</dbReference>
<dbReference type="GO" id="GO:0030599">
    <property type="term" value="F:pectinesterase activity"/>
    <property type="evidence" value="ECO:0007669"/>
    <property type="project" value="UniProtKB-EC"/>
</dbReference>
<dbReference type="HOGENOM" id="CLU_012243_3_3_1"/>
<comment type="similarity">
    <text evidence="2">Belongs to the pectinesterase family.</text>
</comment>
<keyword evidence="4" id="KW-0378">Hydrolase</keyword>
<evidence type="ECO:0000313" key="8">
    <source>
        <dbReference type="Proteomes" id="UP000008694"/>
    </source>
</evidence>
<dbReference type="PANTHER" id="PTHR31321:SF102">
    <property type="entry name" value="PECTINESTERASE"/>
    <property type="match status" value="1"/>
</dbReference>
<keyword evidence="5" id="KW-0063">Aspartyl esterase</keyword>
<evidence type="ECO:0000256" key="4">
    <source>
        <dbReference type="ARBA" id="ARBA00022801"/>
    </source>
</evidence>
<dbReference type="InterPro" id="IPR011050">
    <property type="entry name" value="Pectin_lyase_fold/virulence"/>
</dbReference>
<dbReference type="EC" id="3.1.1.11" evidence="3"/>
<dbReference type="InterPro" id="IPR012334">
    <property type="entry name" value="Pectin_lyas_fold"/>
</dbReference>
<dbReference type="Gramene" id="Al_scaffold_0004_2172">
    <property type="protein sequence ID" value="Al_scaffold_0004_2172"/>
    <property type="gene ID" value="Al_scaffold_0004_2172"/>
</dbReference>
<dbReference type="InterPro" id="IPR000070">
    <property type="entry name" value="Pectinesterase_cat"/>
</dbReference>
<sequence length="306" mass="34810">MSIKIIFTITIASFFSTISSLKPHSRFALVFTVDLHGSGNFISVQRAINAVPNSSNYKTLIIVKSGVYNIMYVPWKKKREKVNVSEKKKKLVLHGTDYQNTVIELNDTAQSSRNTLNSYSFDVFAANFVAYNISFKRVLFFVGLEKNFAPEPKPGMEGSQAVALRVDGDQAAFYSFGFYGAQDTLLDNQGRHFFKNCFIQGSIDFIFRNGRSLYKIYGTGKLWLGRAWKPFATVVFLNTYMSGIISPDGWNNMSDPTRDKTAYYREHQYYIPEAKHSKRVPYAKQLTDVEAAPFTNISFIDGEQRL</sequence>
<protein>
    <recommendedName>
        <fullName evidence="3">pectinesterase</fullName>
        <ecNumber evidence="3">3.1.1.11</ecNumber>
    </recommendedName>
</protein>
<reference evidence="8" key="1">
    <citation type="journal article" date="2011" name="Nat. Genet.">
        <title>The Arabidopsis lyrata genome sequence and the basis of rapid genome size change.</title>
        <authorList>
            <person name="Hu T.T."/>
            <person name="Pattyn P."/>
            <person name="Bakker E.G."/>
            <person name="Cao J."/>
            <person name="Cheng J.-F."/>
            <person name="Clark R.M."/>
            <person name="Fahlgren N."/>
            <person name="Fawcett J.A."/>
            <person name="Grimwood J."/>
            <person name="Gundlach H."/>
            <person name="Haberer G."/>
            <person name="Hollister J.D."/>
            <person name="Ossowski S."/>
            <person name="Ottilar R.P."/>
            <person name="Salamov A.A."/>
            <person name="Schneeberger K."/>
            <person name="Spannagl M."/>
            <person name="Wang X."/>
            <person name="Yang L."/>
            <person name="Nasrallah M.E."/>
            <person name="Bergelson J."/>
            <person name="Carrington J.C."/>
            <person name="Gaut B.S."/>
            <person name="Schmutz J."/>
            <person name="Mayer K.F.X."/>
            <person name="Van de Peer Y."/>
            <person name="Grigoriev I.V."/>
            <person name="Nordborg M."/>
            <person name="Weigel D."/>
            <person name="Guo Y.-L."/>
        </authorList>
    </citation>
    <scope>NUCLEOTIDE SEQUENCE [LARGE SCALE GENOMIC DNA]</scope>
    <source>
        <strain evidence="8">cv. MN47</strain>
    </source>
</reference>
<evidence type="ECO:0000259" key="6">
    <source>
        <dbReference type="Pfam" id="PF01095"/>
    </source>
</evidence>
<dbReference type="PANTHER" id="PTHR31321">
    <property type="entry name" value="ACYL-COA THIOESTER HYDROLASE YBHC-RELATED"/>
    <property type="match status" value="1"/>
</dbReference>
<dbReference type="EMBL" id="GL348716">
    <property type="protein sequence ID" value="EFH57720.1"/>
    <property type="molecule type" value="Genomic_DNA"/>
</dbReference>
<evidence type="ECO:0000256" key="5">
    <source>
        <dbReference type="ARBA" id="ARBA00023085"/>
    </source>
</evidence>
<organism evidence="8">
    <name type="scientific">Arabidopsis lyrata subsp. lyrata</name>
    <name type="common">Lyre-leaved rock-cress</name>
    <dbReference type="NCBI Taxonomy" id="81972"/>
    <lineage>
        <taxon>Eukaryota</taxon>
        <taxon>Viridiplantae</taxon>
        <taxon>Streptophyta</taxon>
        <taxon>Embryophyta</taxon>
        <taxon>Tracheophyta</taxon>
        <taxon>Spermatophyta</taxon>
        <taxon>Magnoliopsida</taxon>
        <taxon>eudicotyledons</taxon>
        <taxon>Gunneridae</taxon>
        <taxon>Pentapetalae</taxon>
        <taxon>rosids</taxon>
        <taxon>malvids</taxon>
        <taxon>Brassicales</taxon>
        <taxon>Brassicaceae</taxon>
        <taxon>Camelineae</taxon>
        <taxon>Arabidopsis</taxon>
    </lineage>
</organism>
<evidence type="ECO:0000256" key="3">
    <source>
        <dbReference type="ARBA" id="ARBA00013229"/>
    </source>
</evidence>
<dbReference type="AlphaFoldDB" id="D7LJ64"/>
<comment type="pathway">
    <text evidence="1">Glycan metabolism; pectin degradation; 2-dehydro-3-deoxy-D-gluconate from pectin: step 1/5.</text>
</comment>
<accession>D7LJ64</accession>
<dbReference type="SUPFAM" id="SSF51126">
    <property type="entry name" value="Pectin lyase-like"/>
    <property type="match status" value="1"/>
</dbReference>
<dbReference type="GO" id="GO:0045490">
    <property type="term" value="P:pectin catabolic process"/>
    <property type="evidence" value="ECO:0007669"/>
    <property type="project" value="UniProtKB-UniPathway"/>
</dbReference>
<proteinExistence type="inferred from homology"/>
<dbReference type="GO" id="GO:0042545">
    <property type="term" value="P:cell wall modification"/>
    <property type="evidence" value="ECO:0007669"/>
    <property type="project" value="InterPro"/>
</dbReference>